<dbReference type="AlphaFoldDB" id="A0A834X7S6"/>
<sequence>MEQLVEILLGVSKYLCGCAKEEALYVYNLEENLQKLKDEWEDVVSMKQDLNTRVDEDERYGLMHRTHEVDRWMNKVKALQKVM</sequence>
<proteinExistence type="predicted"/>
<dbReference type="Proteomes" id="UP000634136">
    <property type="component" value="Unassembled WGS sequence"/>
</dbReference>
<gene>
    <name evidence="1" type="ORF">G2W53_007535</name>
</gene>
<evidence type="ECO:0000313" key="1">
    <source>
        <dbReference type="EMBL" id="KAF7839053.1"/>
    </source>
</evidence>
<protein>
    <submittedName>
        <fullName evidence="1">Putative disease resistance protein</fullName>
    </submittedName>
</protein>
<evidence type="ECO:0000313" key="2">
    <source>
        <dbReference type="Proteomes" id="UP000634136"/>
    </source>
</evidence>
<reference evidence="1" key="1">
    <citation type="submission" date="2020-09" db="EMBL/GenBank/DDBJ databases">
        <title>Genome-Enabled Discovery of Anthraquinone Biosynthesis in Senna tora.</title>
        <authorList>
            <person name="Kang S.-H."/>
            <person name="Pandey R.P."/>
            <person name="Lee C.-M."/>
            <person name="Sim J.-S."/>
            <person name="Jeong J.-T."/>
            <person name="Choi B.-S."/>
            <person name="Jung M."/>
            <person name="Ginzburg D."/>
            <person name="Zhao K."/>
            <person name="Won S.Y."/>
            <person name="Oh T.-J."/>
            <person name="Yu Y."/>
            <person name="Kim N.-H."/>
            <person name="Lee O.R."/>
            <person name="Lee T.-H."/>
            <person name="Bashyal P."/>
            <person name="Kim T.-S."/>
            <person name="Lee W.-H."/>
            <person name="Kawkins C."/>
            <person name="Kim C.-K."/>
            <person name="Kim J.S."/>
            <person name="Ahn B.O."/>
            <person name="Rhee S.Y."/>
            <person name="Sohng J.K."/>
        </authorList>
    </citation>
    <scope>NUCLEOTIDE SEQUENCE</scope>
    <source>
        <tissue evidence="1">Leaf</tissue>
    </source>
</reference>
<dbReference type="EMBL" id="JAAIUW010000003">
    <property type="protein sequence ID" value="KAF7839053.1"/>
    <property type="molecule type" value="Genomic_DNA"/>
</dbReference>
<accession>A0A834X7S6</accession>
<name>A0A834X7S6_9FABA</name>
<comment type="caution">
    <text evidence="1">The sequence shown here is derived from an EMBL/GenBank/DDBJ whole genome shotgun (WGS) entry which is preliminary data.</text>
</comment>
<keyword evidence="2" id="KW-1185">Reference proteome</keyword>
<organism evidence="1 2">
    <name type="scientific">Senna tora</name>
    <dbReference type="NCBI Taxonomy" id="362788"/>
    <lineage>
        <taxon>Eukaryota</taxon>
        <taxon>Viridiplantae</taxon>
        <taxon>Streptophyta</taxon>
        <taxon>Embryophyta</taxon>
        <taxon>Tracheophyta</taxon>
        <taxon>Spermatophyta</taxon>
        <taxon>Magnoliopsida</taxon>
        <taxon>eudicotyledons</taxon>
        <taxon>Gunneridae</taxon>
        <taxon>Pentapetalae</taxon>
        <taxon>rosids</taxon>
        <taxon>fabids</taxon>
        <taxon>Fabales</taxon>
        <taxon>Fabaceae</taxon>
        <taxon>Caesalpinioideae</taxon>
        <taxon>Cassia clade</taxon>
        <taxon>Senna</taxon>
    </lineage>
</organism>